<sequence length="99" mass="11256">MHVNKKIIYVSHDAHFHGAQLLSLHTIKALKENFHYSVAIISIGTGVLIHDFQKYGPVYCLEEDYPTEKKVELLIKKLLSQDYTIAICSTVISGDIVHY</sequence>
<evidence type="ECO:0000313" key="1">
    <source>
        <dbReference type="EMBL" id="SCB77954.1"/>
    </source>
</evidence>
<proteinExistence type="predicted"/>
<comment type="caution">
    <text evidence="1">The sequence shown here is derived from an EMBL/GenBank/DDBJ whole genome shotgun (WGS) entry which is preliminary data.</text>
</comment>
<protein>
    <submittedName>
        <fullName evidence="1">Glycosyltransferase</fullName>
    </submittedName>
</protein>
<accession>A0AB37YIR6</accession>
<reference evidence="1 2" key="1">
    <citation type="submission" date="2016-08" db="EMBL/GenBank/DDBJ databases">
        <authorList>
            <person name="Loux V."/>
            <person name="Rue O."/>
        </authorList>
    </citation>
    <scope>NUCLEOTIDE SEQUENCE [LARGE SCALE GENOMIC DNA]</scope>
    <source>
        <strain evidence="1 2">WSBC_10311</strain>
    </source>
</reference>
<gene>
    <name evidence="1" type="ORF">BC10311_00168</name>
</gene>
<evidence type="ECO:0000313" key="2">
    <source>
        <dbReference type="Proteomes" id="UP000195728"/>
    </source>
</evidence>
<dbReference type="AlphaFoldDB" id="A0AB37YIR6"/>
<dbReference type="Proteomes" id="UP000195728">
    <property type="component" value="Unassembled WGS sequence"/>
</dbReference>
<dbReference type="EMBL" id="FMBG01000006">
    <property type="protein sequence ID" value="SCB77954.1"/>
    <property type="molecule type" value="Genomic_DNA"/>
</dbReference>
<name>A0AB37YIR6_9BACI</name>
<organism evidence="1 2">
    <name type="scientific">Bacillus wiedmannii</name>
    <dbReference type="NCBI Taxonomy" id="1890302"/>
    <lineage>
        <taxon>Bacteria</taxon>
        <taxon>Bacillati</taxon>
        <taxon>Bacillota</taxon>
        <taxon>Bacilli</taxon>
        <taxon>Bacillales</taxon>
        <taxon>Bacillaceae</taxon>
        <taxon>Bacillus</taxon>
        <taxon>Bacillus cereus group</taxon>
    </lineage>
</organism>